<name>A0A6J7G0H0_9ZZZZ</name>
<sequence length="256" mass="28494">MDRTSEEHALNIDPFIQIRLLDLQKVDSELDRNAHRARTLPEAVTAASLHAEVMALDDEIAGAEAALFDLRREQNRADADVELVRQRVSKDQHLLDSGSINDPKQLENLQHELGSLARRQADLEDVEIEIMERVEIAEHELAALVTRRDGLAVDSAAANEARDVAADALGVERAELTNERALMAGEVPADLLKFYEKLRADHDGVAAAALHRGRCEGCHMELTAVDINRIREAPSHELLRCEECRRILIRTAESGL</sequence>
<dbReference type="AlphaFoldDB" id="A0A6J7G0H0"/>
<feature type="domain" description="CT398-like coiled coil hairpin" evidence="2">
    <location>
        <begin position="23"/>
        <end position="202"/>
    </location>
</feature>
<accession>A0A6J7G0H0</accession>
<dbReference type="InterPro" id="IPR003743">
    <property type="entry name" value="Zf-RING_7"/>
</dbReference>
<dbReference type="PANTHER" id="PTHR39082">
    <property type="entry name" value="PHOSPHOLIPASE C-BETA-2-RELATED"/>
    <property type="match status" value="1"/>
</dbReference>
<reference evidence="3" key="1">
    <citation type="submission" date="2020-05" db="EMBL/GenBank/DDBJ databases">
        <authorList>
            <person name="Chiriac C."/>
            <person name="Salcher M."/>
            <person name="Ghai R."/>
            <person name="Kavagutti S V."/>
        </authorList>
    </citation>
    <scope>NUCLEOTIDE SEQUENCE</scope>
</reference>
<evidence type="ECO:0000313" key="3">
    <source>
        <dbReference type="EMBL" id="CAB4900836.1"/>
    </source>
</evidence>
<evidence type="ECO:0000259" key="1">
    <source>
        <dbReference type="Pfam" id="PF02591"/>
    </source>
</evidence>
<dbReference type="Pfam" id="PF02591">
    <property type="entry name" value="Zn_ribbon_9"/>
    <property type="match status" value="1"/>
</dbReference>
<protein>
    <submittedName>
        <fullName evidence="3">Unannotated protein</fullName>
    </submittedName>
</protein>
<dbReference type="InterPro" id="IPR052376">
    <property type="entry name" value="Oxidative_Scav/Glycosyltrans"/>
</dbReference>
<dbReference type="EMBL" id="CAFBMR010000002">
    <property type="protein sequence ID" value="CAB4900836.1"/>
    <property type="molecule type" value="Genomic_DNA"/>
</dbReference>
<proteinExistence type="predicted"/>
<organism evidence="3">
    <name type="scientific">freshwater metagenome</name>
    <dbReference type="NCBI Taxonomy" id="449393"/>
    <lineage>
        <taxon>unclassified sequences</taxon>
        <taxon>metagenomes</taxon>
        <taxon>ecological metagenomes</taxon>
    </lineage>
</organism>
<dbReference type="InterPro" id="IPR056003">
    <property type="entry name" value="CT398_CC_hairpin"/>
</dbReference>
<dbReference type="Gene3D" id="1.10.287.1490">
    <property type="match status" value="1"/>
</dbReference>
<feature type="domain" description="C4-type zinc ribbon" evidence="1">
    <location>
        <begin position="214"/>
        <end position="248"/>
    </location>
</feature>
<dbReference type="Pfam" id="PF24481">
    <property type="entry name" value="CT398_CC"/>
    <property type="match status" value="1"/>
</dbReference>
<evidence type="ECO:0000259" key="2">
    <source>
        <dbReference type="Pfam" id="PF24481"/>
    </source>
</evidence>
<dbReference type="PANTHER" id="PTHR39082:SF1">
    <property type="entry name" value="SCAVENGER RECEPTOR CLASS A MEMBER 3"/>
    <property type="match status" value="1"/>
</dbReference>
<gene>
    <name evidence="3" type="ORF">UFOPK3610_00110</name>
</gene>